<dbReference type="Pfam" id="PF04095">
    <property type="entry name" value="NAPRTase"/>
    <property type="match status" value="2"/>
</dbReference>
<dbReference type="STRING" id="420778.A0A1S8BH45"/>
<evidence type="ECO:0000256" key="9">
    <source>
        <dbReference type="SAM" id="MobiDB-lite"/>
    </source>
</evidence>
<comment type="PTM">
    <text evidence="8">Transiently phosphorylated on a His residue during the reaction cycle. Phosphorylation strongly increases the affinity for substrates and increases the rate of nicotinate D-ribonucleotide production. Dephosphorylation regenerates the low-affinity form of the enzyme, leading to product release.</text>
</comment>
<dbReference type="EC" id="6.3.4.21" evidence="3 8"/>
<keyword evidence="4" id="KW-0597">Phosphoprotein</keyword>
<dbReference type="InterPro" id="IPR036068">
    <property type="entry name" value="Nicotinate_pribotase-like_C"/>
</dbReference>
<dbReference type="EMBL" id="MSZU01000077">
    <property type="protein sequence ID" value="OMP86840.1"/>
    <property type="molecule type" value="Genomic_DNA"/>
</dbReference>
<comment type="caution">
    <text evidence="12">The sequence shown here is derived from an EMBL/GenBank/DDBJ whole genome shotgun (WGS) entry which is preliminary data.</text>
</comment>
<comment type="pathway">
    <text evidence="1 8">Cofactor biosynthesis; NAD(+) biosynthesis; nicotinate D-ribonucleotide from nicotinate: step 1/1.</text>
</comment>
<comment type="function">
    <text evidence="8">Catalyzes the synthesis of beta-nicotinate D-ribonucleotide from nicotinate and 5-phospho-D-ribose 1-phosphate at the expense of ATP.</text>
</comment>
<name>A0A1S8BH45_9PEZI</name>
<dbReference type="PANTHER" id="PTHR11098">
    <property type="entry name" value="NICOTINATE PHOSPHORIBOSYLTRANSFERASE"/>
    <property type="match status" value="1"/>
</dbReference>
<evidence type="ECO:0000256" key="4">
    <source>
        <dbReference type="ARBA" id="ARBA00022553"/>
    </source>
</evidence>
<dbReference type="GO" id="GO:0004516">
    <property type="term" value="F:nicotinate phosphoribosyltransferase activity"/>
    <property type="evidence" value="ECO:0007669"/>
    <property type="project" value="UniProtKB-UniRule"/>
</dbReference>
<sequence length="499" mass="54880">MAIHNNAAALPEGVNSLLDTDLYKLTMQCCVLKYFPDVNVTYSFTNRTPHMRFTRAAYRWLQSQIDKLAHITFSQDELDFLKNSCTYLNDQYLRFLRTFRLHPDTQIKLSFIADNDTGADEDIGNLDLKTEGLWVETILYEIPLLALISEAYFKFCDTDWSHDGQLDKAYQKGLKLLENGCIFSEFGSRRRRDYHTHDLVMQGLMKAAKEAEGNGWTGKVTGTSNVHFAMKYGVSPVGTVAHEWFMGVAAVTNNYEDANEIALSYWVGTFGEGVLGIALTDTFGTPDFLKAFKKPIPSYTTAEPGSAATAASVAASSTLPDTATLGNTEPPIHAPISKDDGTNTEVPTFAQTFTGVRQDSGDPRGFIKTMRDFYDAEGIKGKKVIVFSDSLNIDLCLEYKKAAEAEGFQPTFGVGTFLTNDFVRGSTGQKSVPLNIVIKIASAEGRAAVKISDNIGKNTGDKAVVADVKRRLGYVEKEWAGGDERTRWGTEGAAAPKAA</sequence>
<dbReference type="SUPFAM" id="SSF51690">
    <property type="entry name" value="Nicotinate/Quinolinate PRTase C-terminal domain-like"/>
    <property type="match status" value="1"/>
</dbReference>
<evidence type="ECO:0000256" key="7">
    <source>
        <dbReference type="ARBA" id="ARBA00048668"/>
    </source>
</evidence>
<dbReference type="GO" id="GO:0016757">
    <property type="term" value="F:glycosyltransferase activity"/>
    <property type="evidence" value="ECO:0007669"/>
    <property type="project" value="UniProtKB-KW"/>
</dbReference>
<evidence type="ECO:0000256" key="2">
    <source>
        <dbReference type="ARBA" id="ARBA00010897"/>
    </source>
</evidence>
<evidence type="ECO:0000256" key="1">
    <source>
        <dbReference type="ARBA" id="ARBA00004952"/>
    </source>
</evidence>
<feature type="domain" description="Nicotinate phosphoribosyltransferase N-terminal" evidence="11">
    <location>
        <begin position="18"/>
        <end position="149"/>
    </location>
</feature>
<dbReference type="PANTHER" id="PTHR11098:SF1">
    <property type="entry name" value="NICOTINATE PHOSPHORIBOSYLTRANSFERASE"/>
    <property type="match status" value="1"/>
</dbReference>
<dbReference type="Proteomes" id="UP000190776">
    <property type="component" value="Unassembled WGS sequence"/>
</dbReference>
<comment type="similarity">
    <text evidence="2 8">Belongs to the NAPRTase family.</text>
</comment>
<dbReference type="NCBIfam" id="TIGR01514">
    <property type="entry name" value="NAPRTase"/>
    <property type="match status" value="1"/>
</dbReference>
<keyword evidence="12" id="KW-0808">Transferase</keyword>
<feature type="domain" description="Nicotinate/nicotinamide phosphoribosyltransferase" evidence="10">
    <location>
        <begin position="183"/>
        <end position="294"/>
    </location>
</feature>
<dbReference type="Pfam" id="PF17767">
    <property type="entry name" value="NAPRTase_N"/>
    <property type="match status" value="1"/>
</dbReference>
<dbReference type="SUPFAM" id="SSF54675">
    <property type="entry name" value="Nicotinate/Quinolinate PRTase N-terminal domain-like"/>
    <property type="match status" value="1"/>
</dbReference>
<dbReference type="GO" id="GO:0034355">
    <property type="term" value="P:NAD+ biosynthetic process via the salvage pathway"/>
    <property type="evidence" value="ECO:0007669"/>
    <property type="project" value="TreeGrafter"/>
</dbReference>
<evidence type="ECO:0000259" key="10">
    <source>
        <dbReference type="Pfam" id="PF04095"/>
    </source>
</evidence>
<evidence type="ECO:0000256" key="5">
    <source>
        <dbReference type="ARBA" id="ARBA00022598"/>
    </source>
</evidence>
<dbReference type="Gene3D" id="3.20.140.10">
    <property type="entry name" value="nicotinate phosphoribosyltransferase"/>
    <property type="match status" value="2"/>
</dbReference>
<keyword evidence="6 8" id="KW-0662">Pyridine nucleotide biosynthesis</keyword>
<dbReference type="InterPro" id="IPR041525">
    <property type="entry name" value="N/Namide_PRibTrfase"/>
</dbReference>
<accession>A0A1S8BH45</accession>
<feature type="domain" description="Nicotinate/nicotinamide phosphoribosyltransferase" evidence="10">
    <location>
        <begin position="336"/>
        <end position="473"/>
    </location>
</feature>
<gene>
    <name evidence="12" type="ORF">BK809_0000515</name>
</gene>
<dbReference type="InterPro" id="IPR007229">
    <property type="entry name" value="Nic_PRibTrfase-Fam"/>
</dbReference>
<protein>
    <recommendedName>
        <fullName evidence="3 8">Nicotinate phosphoribosyltransferase</fullName>
        <ecNumber evidence="3 8">6.3.4.21</ecNumber>
    </recommendedName>
</protein>
<dbReference type="OrthoDB" id="193380at2759"/>
<dbReference type="InterPro" id="IPR006406">
    <property type="entry name" value="Nic_PRibTrfase"/>
</dbReference>
<evidence type="ECO:0000256" key="3">
    <source>
        <dbReference type="ARBA" id="ARBA00013236"/>
    </source>
</evidence>
<keyword evidence="5 8" id="KW-0436">Ligase</keyword>
<evidence type="ECO:0000256" key="8">
    <source>
        <dbReference type="RuleBase" id="RU003838"/>
    </source>
</evidence>
<dbReference type="PIRSF" id="PIRSF000484">
    <property type="entry name" value="NAPRT"/>
    <property type="match status" value="1"/>
</dbReference>
<reference evidence="12 13" key="1">
    <citation type="submission" date="2017-01" db="EMBL/GenBank/DDBJ databases">
        <title>Draft genome sequence of Diplodia seriata F98.1, a fungal species involved in grapevine trunk diseases.</title>
        <authorList>
            <person name="Robert-Siegwald G."/>
            <person name="Vallet J."/>
            <person name="Abou-Mansour E."/>
            <person name="Xu J."/>
            <person name="Rey P."/>
            <person name="Bertsch C."/>
            <person name="Rego C."/>
            <person name="Larignon P."/>
            <person name="Fontaine F."/>
            <person name="Lebrun M.-H."/>
        </authorList>
    </citation>
    <scope>NUCLEOTIDE SEQUENCE [LARGE SCALE GENOMIC DNA]</scope>
    <source>
        <strain evidence="12 13">F98.1</strain>
    </source>
</reference>
<organism evidence="12 13">
    <name type="scientific">Diplodia seriata</name>
    <dbReference type="NCBI Taxonomy" id="420778"/>
    <lineage>
        <taxon>Eukaryota</taxon>
        <taxon>Fungi</taxon>
        <taxon>Dikarya</taxon>
        <taxon>Ascomycota</taxon>
        <taxon>Pezizomycotina</taxon>
        <taxon>Dothideomycetes</taxon>
        <taxon>Dothideomycetes incertae sedis</taxon>
        <taxon>Botryosphaeriales</taxon>
        <taxon>Botryosphaeriaceae</taxon>
        <taxon>Diplodia</taxon>
    </lineage>
</organism>
<evidence type="ECO:0000313" key="12">
    <source>
        <dbReference type="EMBL" id="OMP86840.1"/>
    </source>
</evidence>
<evidence type="ECO:0000259" key="11">
    <source>
        <dbReference type="Pfam" id="PF17767"/>
    </source>
</evidence>
<evidence type="ECO:0000256" key="6">
    <source>
        <dbReference type="ARBA" id="ARBA00022642"/>
    </source>
</evidence>
<dbReference type="UniPathway" id="UPA00253">
    <property type="reaction ID" value="UER00457"/>
</dbReference>
<proteinExistence type="inferred from homology"/>
<dbReference type="GO" id="GO:0005829">
    <property type="term" value="C:cytosol"/>
    <property type="evidence" value="ECO:0007669"/>
    <property type="project" value="TreeGrafter"/>
</dbReference>
<evidence type="ECO:0000313" key="13">
    <source>
        <dbReference type="Proteomes" id="UP000190776"/>
    </source>
</evidence>
<dbReference type="InterPro" id="IPR040727">
    <property type="entry name" value="NAPRTase_N"/>
</dbReference>
<dbReference type="AlphaFoldDB" id="A0A1S8BH45"/>
<keyword evidence="12" id="KW-0328">Glycosyltransferase</keyword>
<feature type="region of interest" description="Disordered" evidence="9">
    <location>
        <begin position="320"/>
        <end position="344"/>
    </location>
</feature>
<comment type="catalytic activity">
    <reaction evidence="7 8">
        <text>5-phospho-alpha-D-ribose 1-diphosphate + nicotinate + ATP + H2O = nicotinate beta-D-ribonucleotide + ADP + phosphate + diphosphate</text>
        <dbReference type="Rhea" id="RHEA:36163"/>
        <dbReference type="ChEBI" id="CHEBI:15377"/>
        <dbReference type="ChEBI" id="CHEBI:30616"/>
        <dbReference type="ChEBI" id="CHEBI:32544"/>
        <dbReference type="ChEBI" id="CHEBI:33019"/>
        <dbReference type="ChEBI" id="CHEBI:43474"/>
        <dbReference type="ChEBI" id="CHEBI:57502"/>
        <dbReference type="ChEBI" id="CHEBI:58017"/>
        <dbReference type="ChEBI" id="CHEBI:456216"/>
        <dbReference type="EC" id="6.3.4.21"/>
    </reaction>
</comment>